<keyword evidence="4" id="KW-0808">Transferase</keyword>
<protein>
    <submittedName>
        <fullName evidence="7">Precorrin-6y C5,15-methyltransferase (Decarboxylating) subunit CbiE</fullName>
    </submittedName>
</protein>
<accession>A0A8J8MCZ9</accession>
<dbReference type="CDD" id="cd11644">
    <property type="entry name" value="Precorrin-6Y-MT"/>
    <property type="match status" value="1"/>
</dbReference>
<evidence type="ECO:0000313" key="8">
    <source>
        <dbReference type="Proteomes" id="UP000677305"/>
    </source>
</evidence>
<dbReference type="KEGG" id="vgu:HYG85_17240"/>
<evidence type="ECO:0000256" key="2">
    <source>
        <dbReference type="ARBA" id="ARBA00022573"/>
    </source>
</evidence>
<dbReference type="GO" id="GO:0032259">
    <property type="term" value="P:methylation"/>
    <property type="evidence" value="ECO:0007669"/>
    <property type="project" value="UniProtKB-KW"/>
</dbReference>
<dbReference type="PANTHER" id="PTHR43182">
    <property type="entry name" value="COBALT-PRECORRIN-6B C(15)-METHYLTRANSFERASE (DECARBOXYLATING)"/>
    <property type="match status" value="1"/>
</dbReference>
<dbReference type="InterPro" id="IPR014776">
    <property type="entry name" value="4pyrrole_Mease_sub2"/>
</dbReference>
<dbReference type="RefSeq" id="WP_212690712.1">
    <property type="nucleotide sequence ID" value="NZ_CP058561.1"/>
</dbReference>
<sequence>MNKVNVIGIGPGNRDYILPIAYRIIKECDVLVGGKRNLEIFASYEKEVFAYDSNLQGMCDYISANRNEKKIVVIVSGDTGFYSLLDYLQSKLGKECIDVIPGISSYQYLFSRIGKSYKDYGLYSLHGREIRWMDILKDKKGIFLLTDKKNSPSCIAKQLIDAGLSNVTMIVGENLSYDDEKITIDVPENIVKQDYSVLCVVVIENED</sequence>
<gene>
    <name evidence="7" type="primary">cbiE</name>
    <name evidence="7" type="ORF">HYG85_17240</name>
</gene>
<evidence type="ECO:0000256" key="1">
    <source>
        <dbReference type="ARBA" id="ARBA00004953"/>
    </source>
</evidence>
<name>A0A8J8MCZ9_9FIRM</name>
<dbReference type="InterPro" id="IPR035996">
    <property type="entry name" value="4pyrrol_Methylase_sf"/>
</dbReference>
<dbReference type="InterPro" id="IPR012818">
    <property type="entry name" value="CbiE"/>
</dbReference>
<reference evidence="7 8" key="1">
    <citation type="submission" date="2020-07" db="EMBL/GenBank/DDBJ databases">
        <title>Vallitalea guaymasensis genome.</title>
        <authorList>
            <person name="Postec A."/>
        </authorList>
    </citation>
    <scope>NUCLEOTIDE SEQUENCE [LARGE SCALE GENOMIC DNA]</scope>
    <source>
        <strain evidence="7 8">Ra1766G1</strain>
    </source>
</reference>
<dbReference type="UniPathway" id="UPA00148"/>
<keyword evidence="2" id="KW-0169">Cobalamin biosynthesis</keyword>
<dbReference type="InterPro" id="IPR014777">
    <property type="entry name" value="4pyrrole_Mease_sub1"/>
</dbReference>
<evidence type="ECO:0000256" key="3">
    <source>
        <dbReference type="ARBA" id="ARBA00022603"/>
    </source>
</evidence>
<dbReference type="AlphaFoldDB" id="A0A8J8MCZ9"/>
<dbReference type="NCBIfam" id="TIGR02467">
    <property type="entry name" value="CbiE"/>
    <property type="match status" value="1"/>
</dbReference>
<keyword evidence="8" id="KW-1185">Reference proteome</keyword>
<dbReference type="SUPFAM" id="SSF53790">
    <property type="entry name" value="Tetrapyrrole methylase"/>
    <property type="match status" value="1"/>
</dbReference>
<evidence type="ECO:0000256" key="4">
    <source>
        <dbReference type="ARBA" id="ARBA00022679"/>
    </source>
</evidence>
<evidence type="ECO:0000313" key="7">
    <source>
        <dbReference type="EMBL" id="QUH30559.1"/>
    </source>
</evidence>
<dbReference type="EMBL" id="CP058561">
    <property type="protein sequence ID" value="QUH30559.1"/>
    <property type="molecule type" value="Genomic_DNA"/>
</dbReference>
<feature type="domain" description="Tetrapyrrole methylase" evidence="6">
    <location>
        <begin position="3"/>
        <end position="184"/>
    </location>
</feature>
<keyword evidence="3" id="KW-0489">Methyltransferase</keyword>
<keyword evidence="5" id="KW-0949">S-adenosyl-L-methionine</keyword>
<proteinExistence type="predicted"/>
<dbReference type="Gene3D" id="3.30.950.10">
    <property type="entry name" value="Methyltransferase, Cobalt-precorrin-4 Transmethylase, Domain 2"/>
    <property type="match status" value="1"/>
</dbReference>
<dbReference type="GO" id="GO:0009236">
    <property type="term" value="P:cobalamin biosynthetic process"/>
    <property type="evidence" value="ECO:0007669"/>
    <property type="project" value="UniProtKB-UniPathway"/>
</dbReference>
<dbReference type="GO" id="GO:0008276">
    <property type="term" value="F:protein methyltransferase activity"/>
    <property type="evidence" value="ECO:0007669"/>
    <property type="project" value="InterPro"/>
</dbReference>
<organism evidence="7 8">
    <name type="scientific">Vallitalea guaymasensis</name>
    <dbReference type="NCBI Taxonomy" id="1185412"/>
    <lineage>
        <taxon>Bacteria</taxon>
        <taxon>Bacillati</taxon>
        <taxon>Bacillota</taxon>
        <taxon>Clostridia</taxon>
        <taxon>Lachnospirales</taxon>
        <taxon>Vallitaleaceae</taxon>
        <taxon>Vallitalea</taxon>
    </lineage>
</organism>
<dbReference type="InterPro" id="IPR000878">
    <property type="entry name" value="4pyrrol_Mease"/>
</dbReference>
<dbReference type="Proteomes" id="UP000677305">
    <property type="component" value="Chromosome"/>
</dbReference>
<evidence type="ECO:0000256" key="5">
    <source>
        <dbReference type="ARBA" id="ARBA00022691"/>
    </source>
</evidence>
<evidence type="ECO:0000259" key="6">
    <source>
        <dbReference type="Pfam" id="PF00590"/>
    </source>
</evidence>
<dbReference type="InterPro" id="IPR050714">
    <property type="entry name" value="Cobalamin_biosynth_MTase"/>
</dbReference>
<comment type="pathway">
    <text evidence="1">Cofactor biosynthesis; adenosylcobalamin biosynthesis.</text>
</comment>
<dbReference type="PANTHER" id="PTHR43182:SF1">
    <property type="entry name" value="COBALT-PRECORRIN-7 C(5)-METHYLTRANSFERASE"/>
    <property type="match status" value="1"/>
</dbReference>
<dbReference type="Gene3D" id="3.40.1010.10">
    <property type="entry name" value="Cobalt-precorrin-4 Transmethylase, Domain 1"/>
    <property type="match status" value="1"/>
</dbReference>
<dbReference type="Pfam" id="PF00590">
    <property type="entry name" value="TP_methylase"/>
    <property type="match status" value="1"/>
</dbReference>